<dbReference type="GO" id="GO:0016853">
    <property type="term" value="F:isomerase activity"/>
    <property type="evidence" value="ECO:0007669"/>
    <property type="project" value="UniProtKB-KW"/>
</dbReference>
<keyword evidence="10" id="KW-1185">Reference proteome</keyword>
<comment type="subcellular location">
    <subcellularLocation>
        <location evidence="1">Cell membrane</location>
        <topology evidence="1">Multi-pass membrane protein</topology>
    </subcellularLocation>
</comment>
<accession>A0A2T0BAX6</accession>
<dbReference type="CDD" id="cd14789">
    <property type="entry name" value="Tiki"/>
    <property type="match status" value="1"/>
</dbReference>
<dbReference type="GO" id="GO:0005886">
    <property type="term" value="C:plasma membrane"/>
    <property type="evidence" value="ECO:0007669"/>
    <property type="project" value="UniProtKB-SubCell"/>
</dbReference>
<sequence>METRIENKKYHMVNIMRLVCALLVIIIHTSAFIQFGDVAKYITSDVIARIAVPFFFVTSGFFLAVKINEEGYIKKHIKKLVVIYLIITVISVILLFPIILYTVSTKSNGAVDVFILIIKSLFVNGSSPALWYFPALILSSIFVYIFVKKDWIKPLIGFSVLFFVIGLMGDSYQNLIINTPLMKIVDIYNGIFDLTRNGFCIGVPFITIGVLINKFNLKEKINHIGRLIFVFSSVYVLEAYIVISNGIFRDTNIYISLVFIVPLIFIWAINSKIEISDRKSNLLREMSIWVYGLHEIIQIGALVYLKINTKATVFFYIMVACITIFIAYIISSKRVKDPVQNKKAERKIPVICLLIGCVILACFSAVGGEKSNVNDENKKLFEKTEGKESSSVVGALYKISDEDSSLYIYGGISYGTEDMYPLAPVVEEAINNSEGYAIDSIPTEEDLQNLNKLIYYEKDKLEDHVSEEAVDILKEKMEIVKFATSYEQTQSVKASYMSAYINNIYSMSSEFKNEYGISNYIKYKAEKQNKDIIGLTSPLLSAEEYFNNSNEEDNAYMMLVKYMSEDDYAQAKSILELWEKGNIEEAYSKRDKKKLSNEADQKDYDKYISIIKENEDNDYKIYTNEITTKIDELLKANKDYFVSIGYRNIEGENNVIAQLEAMGYKVSKITN</sequence>
<gene>
    <name evidence="9" type="primary">vanT</name>
    <name evidence="9" type="ORF">CLVI_28330</name>
</gene>
<dbReference type="EMBL" id="PVXQ01000038">
    <property type="protein sequence ID" value="PRR80995.1"/>
    <property type="molecule type" value="Genomic_DNA"/>
</dbReference>
<dbReference type="GO" id="GO:0016413">
    <property type="term" value="F:O-acetyltransferase activity"/>
    <property type="evidence" value="ECO:0007669"/>
    <property type="project" value="TreeGrafter"/>
</dbReference>
<keyword evidence="5 7" id="KW-1133">Transmembrane helix</keyword>
<evidence type="ECO:0000313" key="10">
    <source>
        <dbReference type="Proteomes" id="UP000239471"/>
    </source>
</evidence>
<dbReference type="OrthoDB" id="5808342at2"/>
<dbReference type="RefSeq" id="WP_106060751.1">
    <property type="nucleotide sequence ID" value="NZ_PVXQ01000038.1"/>
</dbReference>
<evidence type="ECO:0000256" key="6">
    <source>
        <dbReference type="ARBA" id="ARBA00023136"/>
    </source>
</evidence>
<keyword evidence="4 7" id="KW-0812">Transmembrane</keyword>
<evidence type="ECO:0000256" key="3">
    <source>
        <dbReference type="ARBA" id="ARBA00022475"/>
    </source>
</evidence>
<feature type="transmembrane region" description="Helical" evidence="7">
    <location>
        <begin position="80"/>
        <end position="103"/>
    </location>
</feature>
<evidence type="ECO:0000259" key="8">
    <source>
        <dbReference type="Pfam" id="PF01757"/>
    </source>
</evidence>
<feature type="transmembrane region" description="Helical" evidence="7">
    <location>
        <begin position="47"/>
        <end position="68"/>
    </location>
</feature>
<feature type="transmembrane region" description="Helical" evidence="7">
    <location>
        <begin position="289"/>
        <end position="307"/>
    </location>
</feature>
<dbReference type="EC" id="5.1.1.-" evidence="9"/>
<feature type="transmembrane region" description="Helical" evidence="7">
    <location>
        <begin position="154"/>
        <end position="174"/>
    </location>
</feature>
<name>A0A2T0BAX6_9CLOT</name>
<dbReference type="AlphaFoldDB" id="A0A2T0BAX6"/>
<evidence type="ECO:0000256" key="4">
    <source>
        <dbReference type="ARBA" id="ARBA00022692"/>
    </source>
</evidence>
<dbReference type="Pfam" id="PF01963">
    <property type="entry name" value="TraB_PrgY_gumN"/>
    <property type="match status" value="1"/>
</dbReference>
<feature type="transmembrane region" description="Helical" evidence="7">
    <location>
        <begin position="12"/>
        <end position="35"/>
    </location>
</feature>
<evidence type="ECO:0000256" key="5">
    <source>
        <dbReference type="ARBA" id="ARBA00022989"/>
    </source>
</evidence>
<feature type="transmembrane region" description="Helical" evidence="7">
    <location>
        <begin position="253"/>
        <end position="269"/>
    </location>
</feature>
<evidence type="ECO:0000256" key="2">
    <source>
        <dbReference type="ARBA" id="ARBA00007400"/>
    </source>
</evidence>
<feature type="transmembrane region" description="Helical" evidence="7">
    <location>
        <begin position="350"/>
        <end position="368"/>
    </location>
</feature>
<evidence type="ECO:0000313" key="9">
    <source>
        <dbReference type="EMBL" id="PRR80995.1"/>
    </source>
</evidence>
<keyword evidence="3" id="KW-1003">Cell membrane</keyword>
<dbReference type="PANTHER" id="PTHR40074:SF2">
    <property type="entry name" value="O-ACETYLTRANSFERASE WECH"/>
    <property type="match status" value="1"/>
</dbReference>
<reference evidence="9 10" key="1">
    <citation type="submission" date="2018-03" db="EMBL/GenBank/DDBJ databases">
        <title>Genome sequence of Clostridium vincentii DSM 10228.</title>
        <authorList>
            <person name="Poehlein A."/>
            <person name="Daniel R."/>
        </authorList>
    </citation>
    <scope>NUCLEOTIDE SEQUENCE [LARGE SCALE GENOMIC DNA]</scope>
    <source>
        <strain evidence="9 10">DSM 10228</strain>
    </source>
</reference>
<feature type="transmembrane region" description="Helical" evidence="7">
    <location>
        <begin position="194"/>
        <end position="212"/>
    </location>
</feature>
<keyword evidence="6 7" id="KW-0472">Membrane</keyword>
<dbReference type="Pfam" id="PF01757">
    <property type="entry name" value="Acyl_transf_3"/>
    <property type="match status" value="1"/>
</dbReference>
<feature type="transmembrane region" description="Helical" evidence="7">
    <location>
        <begin position="313"/>
        <end position="330"/>
    </location>
</feature>
<keyword evidence="9" id="KW-0413">Isomerase</keyword>
<feature type="transmembrane region" description="Helical" evidence="7">
    <location>
        <begin position="224"/>
        <end position="247"/>
    </location>
</feature>
<proteinExistence type="inferred from homology"/>
<comment type="caution">
    <text evidence="9">The sequence shown here is derived from an EMBL/GenBank/DDBJ whole genome shotgun (WGS) entry which is preliminary data.</text>
</comment>
<feature type="domain" description="Acyltransferase 3" evidence="8">
    <location>
        <begin position="13"/>
        <end position="331"/>
    </location>
</feature>
<dbReference type="Proteomes" id="UP000239471">
    <property type="component" value="Unassembled WGS sequence"/>
</dbReference>
<comment type="similarity">
    <text evidence="2">Belongs to the acyltransferase 3 family.</text>
</comment>
<evidence type="ECO:0000256" key="1">
    <source>
        <dbReference type="ARBA" id="ARBA00004651"/>
    </source>
</evidence>
<organism evidence="9 10">
    <name type="scientific">Clostridium vincentii</name>
    <dbReference type="NCBI Taxonomy" id="52704"/>
    <lineage>
        <taxon>Bacteria</taxon>
        <taxon>Bacillati</taxon>
        <taxon>Bacillota</taxon>
        <taxon>Clostridia</taxon>
        <taxon>Eubacteriales</taxon>
        <taxon>Clostridiaceae</taxon>
        <taxon>Clostridium</taxon>
    </lineage>
</organism>
<dbReference type="PANTHER" id="PTHR40074">
    <property type="entry name" value="O-ACETYLTRANSFERASE WECH"/>
    <property type="match status" value="1"/>
</dbReference>
<protein>
    <submittedName>
        <fullName evidence="9">Serine/alanine racemase</fullName>
        <ecNumber evidence="9">5.1.1.-</ecNumber>
    </submittedName>
</protein>
<dbReference type="InterPro" id="IPR002816">
    <property type="entry name" value="TraB/PrgY/GumN_fam"/>
</dbReference>
<evidence type="ECO:0000256" key="7">
    <source>
        <dbReference type="SAM" id="Phobius"/>
    </source>
</evidence>
<dbReference type="GO" id="GO:0009246">
    <property type="term" value="P:enterobacterial common antigen biosynthetic process"/>
    <property type="evidence" value="ECO:0007669"/>
    <property type="project" value="TreeGrafter"/>
</dbReference>
<feature type="transmembrane region" description="Helical" evidence="7">
    <location>
        <begin position="129"/>
        <end position="147"/>
    </location>
</feature>
<dbReference type="InterPro" id="IPR002656">
    <property type="entry name" value="Acyl_transf_3_dom"/>
</dbReference>